<dbReference type="PIRSF" id="PIRSF019169">
    <property type="entry name" value="PilM"/>
    <property type="match status" value="1"/>
</dbReference>
<dbReference type="InterPro" id="IPR050696">
    <property type="entry name" value="FtsA/MreB"/>
</dbReference>
<dbReference type="SMART" id="SM00842">
    <property type="entry name" value="FtsA"/>
    <property type="match status" value="1"/>
</dbReference>
<accession>A0A955L6C8</accession>
<feature type="domain" description="SHS2" evidence="1">
    <location>
        <begin position="6"/>
        <end position="174"/>
    </location>
</feature>
<evidence type="ECO:0000313" key="3">
    <source>
        <dbReference type="Proteomes" id="UP000783287"/>
    </source>
</evidence>
<protein>
    <submittedName>
        <fullName evidence="2">Type IV pilus assembly protein PilM</fullName>
    </submittedName>
</protein>
<reference evidence="2" key="2">
    <citation type="journal article" date="2021" name="Microbiome">
        <title>Successional dynamics and alternative stable states in a saline activated sludge microbial community over 9 years.</title>
        <authorList>
            <person name="Wang Y."/>
            <person name="Ye J."/>
            <person name="Ju F."/>
            <person name="Liu L."/>
            <person name="Boyd J.A."/>
            <person name="Deng Y."/>
            <person name="Parks D.H."/>
            <person name="Jiang X."/>
            <person name="Yin X."/>
            <person name="Woodcroft B.J."/>
            <person name="Tyson G.W."/>
            <person name="Hugenholtz P."/>
            <person name="Polz M.F."/>
            <person name="Zhang T."/>
        </authorList>
    </citation>
    <scope>NUCLEOTIDE SEQUENCE</scope>
    <source>
        <strain evidence="2">HKST-UBA14</strain>
    </source>
</reference>
<gene>
    <name evidence="2" type="primary">pilM</name>
    <name evidence="2" type="ORF">KC909_04930</name>
</gene>
<evidence type="ECO:0000259" key="1">
    <source>
        <dbReference type="SMART" id="SM00842"/>
    </source>
</evidence>
<sequence>MKLPEFFGIDIGSHSIKVAQVQQKGEGKAKLEAIGHLETPVGILSLEDDNAKTELANKIKQIHSASGISTKKVVAALPESTIFTRIILLPDVPEKDLEESVYYEAKQYLPTPVSDVQLDYIPITKVQIEGKNLIRALLVAAPKAIAQKYIDVMELAGLELLALETETIATARAVSFVSPLEQGALVLDFGSAGTDVSVIKGRNLIFSQSIGTGSDQLTKAITADFGLDYQQAEQYKRTYGLLSDQADGKIANSLAPIMQVIINEINKTINYFRAHLQESTPKQILIVGDGAKLPGLPEYLTQNLGIQARVEDPIQNLEIKSSLKSEIAQLSTVGFTVAVGLSLKSE</sequence>
<proteinExistence type="predicted"/>
<dbReference type="NCBIfam" id="TIGR01175">
    <property type="entry name" value="pilM"/>
    <property type="match status" value="1"/>
</dbReference>
<dbReference type="EMBL" id="JAGQLK010000113">
    <property type="protein sequence ID" value="MCA9383687.1"/>
    <property type="molecule type" value="Genomic_DNA"/>
</dbReference>
<dbReference type="SUPFAM" id="SSF53067">
    <property type="entry name" value="Actin-like ATPase domain"/>
    <property type="match status" value="2"/>
</dbReference>
<organism evidence="2 3">
    <name type="scientific">Candidatus Dojkabacteria bacterium</name>
    <dbReference type="NCBI Taxonomy" id="2099670"/>
    <lineage>
        <taxon>Bacteria</taxon>
        <taxon>Candidatus Dojkabacteria</taxon>
    </lineage>
</organism>
<dbReference type="PANTHER" id="PTHR32432:SF3">
    <property type="entry name" value="ETHANOLAMINE UTILIZATION PROTEIN EUTJ"/>
    <property type="match status" value="1"/>
</dbReference>
<dbReference type="GO" id="GO:0051301">
    <property type="term" value="P:cell division"/>
    <property type="evidence" value="ECO:0007669"/>
    <property type="project" value="InterPro"/>
</dbReference>
<dbReference type="AlphaFoldDB" id="A0A955L6C8"/>
<dbReference type="Pfam" id="PF11104">
    <property type="entry name" value="PilM_2"/>
    <property type="match status" value="1"/>
</dbReference>
<comment type="caution">
    <text evidence="2">The sequence shown here is derived from an EMBL/GenBank/DDBJ whole genome shotgun (WGS) entry which is preliminary data.</text>
</comment>
<dbReference type="Proteomes" id="UP000783287">
    <property type="component" value="Unassembled WGS sequence"/>
</dbReference>
<evidence type="ECO:0000313" key="2">
    <source>
        <dbReference type="EMBL" id="MCA9383687.1"/>
    </source>
</evidence>
<dbReference type="InterPro" id="IPR043129">
    <property type="entry name" value="ATPase_NBD"/>
</dbReference>
<dbReference type="InterPro" id="IPR005883">
    <property type="entry name" value="PilM"/>
</dbReference>
<dbReference type="InterPro" id="IPR003494">
    <property type="entry name" value="SHS2_FtsA"/>
</dbReference>
<dbReference type="CDD" id="cd24049">
    <property type="entry name" value="ASKHA_NBD_PilM"/>
    <property type="match status" value="1"/>
</dbReference>
<name>A0A955L6C8_9BACT</name>
<dbReference type="Gene3D" id="3.30.1490.300">
    <property type="match status" value="1"/>
</dbReference>
<dbReference type="Gene3D" id="3.30.420.40">
    <property type="match status" value="2"/>
</dbReference>
<dbReference type="PANTHER" id="PTHR32432">
    <property type="entry name" value="CELL DIVISION PROTEIN FTSA-RELATED"/>
    <property type="match status" value="1"/>
</dbReference>
<reference evidence="2" key="1">
    <citation type="submission" date="2020-04" db="EMBL/GenBank/DDBJ databases">
        <authorList>
            <person name="Zhang T."/>
        </authorList>
    </citation>
    <scope>NUCLEOTIDE SEQUENCE</scope>
    <source>
        <strain evidence="2">HKST-UBA14</strain>
    </source>
</reference>